<dbReference type="Gene3D" id="3.40.1350.10">
    <property type="match status" value="1"/>
</dbReference>
<evidence type="ECO:0000313" key="2">
    <source>
        <dbReference type="EMBL" id="GAG46823.1"/>
    </source>
</evidence>
<keyword evidence="1" id="KW-0472">Membrane</keyword>
<organism evidence="2">
    <name type="scientific">marine sediment metagenome</name>
    <dbReference type="NCBI Taxonomy" id="412755"/>
    <lineage>
        <taxon>unclassified sequences</taxon>
        <taxon>metagenomes</taxon>
        <taxon>ecological metagenomes</taxon>
    </lineage>
</organism>
<protein>
    <recommendedName>
        <fullName evidence="3">VRR-NUC domain-containing protein</fullName>
    </recommendedName>
</protein>
<proteinExistence type="predicted"/>
<dbReference type="EMBL" id="BARS01054228">
    <property type="protein sequence ID" value="GAG46823.1"/>
    <property type="molecule type" value="Genomic_DNA"/>
</dbReference>
<dbReference type="AlphaFoldDB" id="X0YDL5"/>
<dbReference type="GO" id="GO:0003676">
    <property type="term" value="F:nucleic acid binding"/>
    <property type="evidence" value="ECO:0007669"/>
    <property type="project" value="InterPro"/>
</dbReference>
<evidence type="ECO:0008006" key="3">
    <source>
        <dbReference type="Google" id="ProtNLM"/>
    </source>
</evidence>
<name>X0YDL5_9ZZZZ</name>
<evidence type="ECO:0000256" key="1">
    <source>
        <dbReference type="SAM" id="Phobius"/>
    </source>
</evidence>
<gene>
    <name evidence="2" type="ORF">S01H1_80319</name>
</gene>
<keyword evidence="1" id="KW-0812">Transmembrane</keyword>
<reference evidence="2" key="1">
    <citation type="journal article" date="2014" name="Front. Microbiol.">
        <title>High frequency of phylogenetically diverse reductive dehalogenase-homologous genes in deep subseafloor sedimentary metagenomes.</title>
        <authorList>
            <person name="Kawai M."/>
            <person name="Futagami T."/>
            <person name="Toyoda A."/>
            <person name="Takaki Y."/>
            <person name="Nishi S."/>
            <person name="Hori S."/>
            <person name="Arai W."/>
            <person name="Tsubouchi T."/>
            <person name="Morono Y."/>
            <person name="Uchiyama I."/>
            <person name="Ito T."/>
            <person name="Fujiyama A."/>
            <person name="Inagaki F."/>
            <person name="Takami H."/>
        </authorList>
    </citation>
    <scope>NUCLEOTIDE SEQUENCE</scope>
    <source>
        <strain evidence="2">Expedition CK06-06</strain>
    </source>
</reference>
<dbReference type="InterPro" id="IPR011856">
    <property type="entry name" value="tRNA_endonuc-like_dom_sf"/>
</dbReference>
<comment type="caution">
    <text evidence="2">The sequence shown here is derived from an EMBL/GenBank/DDBJ whole genome shotgun (WGS) entry which is preliminary data.</text>
</comment>
<sequence length="88" mass="9523">MRRAAKVDTNQPEIVQALRDIGAVVFLIGIPLDLLVAFRGKLTLMEVKNPDNKGKVSKSQQVTIDLLKAVGVRVAIVRDGEEAIDAVS</sequence>
<keyword evidence="1" id="KW-1133">Transmembrane helix</keyword>
<accession>X0YDL5</accession>
<feature type="transmembrane region" description="Helical" evidence="1">
    <location>
        <begin position="21"/>
        <end position="38"/>
    </location>
</feature>